<feature type="region of interest" description="Disordered" evidence="1">
    <location>
        <begin position="31"/>
        <end position="83"/>
    </location>
</feature>
<accession>A0A8K0UTP5</accession>
<feature type="region of interest" description="Disordered" evidence="1">
    <location>
        <begin position="115"/>
        <end position="362"/>
    </location>
</feature>
<feature type="compositionally biased region" description="Pro residues" evidence="1">
    <location>
        <begin position="55"/>
        <end position="74"/>
    </location>
</feature>
<feature type="compositionally biased region" description="Low complexity" evidence="1">
    <location>
        <begin position="625"/>
        <end position="638"/>
    </location>
</feature>
<dbReference type="Proteomes" id="UP000813824">
    <property type="component" value="Unassembled WGS sequence"/>
</dbReference>
<feature type="compositionally biased region" description="Polar residues" evidence="1">
    <location>
        <begin position="327"/>
        <end position="337"/>
    </location>
</feature>
<feature type="compositionally biased region" description="Polar residues" evidence="1">
    <location>
        <begin position="779"/>
        <end position="789"/>
    </location>
</feature>
<proteinExistence type="predicted"/>
<feature type="compositionally biased region" description="Low complexity" evidence="1">
    <location>
        <begin position="578"/>
        <end position="590"/>
    </location>
</feature>
<feature type="compositionally biased region" description="Low complexity" evidence="1">
    <location>
        <begin position="830"/>
        <end position="848"/>
    </location>
</feature>
<dbReference type="OrthoDB" id="3064136at2759"/>
<feature type="compositionally biased region" description="Basic and acidic residues" evidence="1">
    <location>
        <begin position="612"/>
        <end position="624"/>
    </location>
</feature>
<feature type="compositionally biased region" description="Basic and acidic residues" evidence="1">
    <location>
        <begin position="340"/>
        <end position="362"/>
    </location>
</feature>
<feature type="region of interest" description="Disordered" evidence="1">
    <location>
        <begin position="552"/>
        <end position="848"/>
    </location>
</feature>
<evidence type="ECO:0000313" key="2">
    <source>
        <dbReference type="EMBL" id="KAH8102321.1"/>
    </source>
</evidence>
<comment type="caution">
    <text evidence="2">The sequence shown here is derived from an EMBL/GenBank/DDBJ whole genome shotgun (WGS) entry which is preliminary data.</text>
</comment>
<feature type="compositionally biased region" description="Low complexity" evidence="1">
    <location>
        <begin position="133"/>
        <end position="152"/>
    </location>
</feature>
<reference evidence="2" key="1">
    <citation type="journal article" date="2021" name="New Phytol.">
        <title>Evolutionary innovations through gain and loss of genes in the ectomycorrhizal Boletales.</title>
        <authorList>
            <person name="Wu G."/>
            <person name="Miyauchi S."/>
            <person name="Morin E."/>
            <person name="Kuo A."/>
            <person name="Drula E."/>
            <person name="Varga T."/>
            <person name="Kohler A."/>
            <person name="Feng B."/>
            <person name="Cao Y."/>
            <person name="Lipzen A."/>
            <person name="Daum C."/>
            <person name="Hundley H."/>
            <person name="Pangilinan J."/>
            <person name="Johnson J."/>
            <person name="Barry K."/>
            <person name="LaButti K."/>
            <person name="Ng V."/>
            <person name="Ahrendt S."/>
            <person name="Min B."/>
            <person name="Choi I.G."/>
            <person name="Park H."/>
            <person name="Plett J.M."/>
            <person name="Magnuson J."/>
            <person name="Spatafora J.W."/>
            <person name="Nagy L.G."/>
            <person name="Henrissat B."/>
            <person name="Grigoriev I.V."/>
            <person name="Yang Z.L."/>
            <person name="Xu J."/>
            <person name="Martin F.M."/>
        </authorList>
    </citation>
    <scope>NUCLEOTIDE SEQUENCE</scope>
    <source>
        <strain evidence="2">KKN 215</strain>
    </source>
</reference>
<feature type="compositionally biased region" description="Low complexity" evidence="1">
    <location>
        <begin position="38"/>
        <end position="54"/>
    </location>
</feature>
<feature type="compositionally biased region" description="Low complexity" evidence="1">
    <location>
        <begin position="726"/>
        <end position="778"/>
    </location>
</feature>
<feature type="compositionally biased region" description="Basic and acidic residues" evidence="1">
    <location>
        <begin position="470"/>
        <end position="479"/>
    </location>
</feature>
<feature type="compositionally biased region" description="Polar residues" evidence="1">
    <location>
        <begin position="591"/>
        <end position="608"/>
    </location>
</feature>
<gene>
    <name evidence="2" type="ORF">BXZ70DRAFT_68515</name>
</gene>
<feature type="compositionally biased region" description="Low complexity" evidence="1">
    <location>
        <begin position="681"/>
        <end position="703"/>
    </location>
</feature>
<name>A0A8K0UTP5_9AGAR</name>
<sequence length="848" mass="89761">MTSTYTESRLAGRRNAVPLLLSSFPAPPTHIPASPAVSSPFTPGSLPGSSFPSHLGPPPSLPPSAPLPPVPGPSPISEQDTLMFISAARSRRASKLSLASSASSYSHRDSIATISSVSNGAPPLSPTFGTWQSFPSSSSLSPSPRRLLNPPSQISEEDSTRMTLEELTLSRSPEPPRPGEASEDEFSQLSHAEVATARKVRMTHRSRTDPLNDSISSIELKDLPPDDEDDEAPATKAPVLSRSTLQPPTKLVRALSRSKLNKELPPLPPSRVSIVSAPGGRSVSPDIQSIIASTPKPRRKSASALVSRSVSRSQSKSRPAVKRRVSEGQSGPFTVTVDSFDLRDHSRERTHDEKSELPYVRRHEEEILDDDASFVSDYGEYINGGGMASEILDRDAEMRLERQLEGDGSDSDSSIDVHTPLPHLMLRDGLLSPHSKLLPQPDKAETPQQPTFDRMSLASTSGSVMTKTGLFKDSRDTQRRRTRHRDGKLLRGGIGLTTGLGWSDSEDEDAPSPLTRRLSSLILSRKASSNSLQSSTLSRSVSDTLTSASAALDHHQRSVKSKRSLPPTAWQRNNGLRSSASSTSTMQSATFGGNSARSSNATDYSSLAPSRRTSESHPAHEEGSRVSSASTSSASSVAMPITPADEDPTWAKDGRSKTPVKSAMRKIPSTASLRGGASSGVPTRSRTLSTSSNSSVVAAVGTNGSSNLRKPSSMPPPRAPIPRPLRLPNSANTLHTSSLSTPSLSSSSISPRSSAGSSPSSSVARDGARARAVSGASSIPSAPRQTRSGMATAPASPAVPLGERPKPRTGTGMVYRTGSASTVSRQPSVTTRPPTTPLLRATANGVRT</sequence>
<feature type="compositionally biased region" description="Polar residues" evidence="1">
    <location>
        <begin position="446"/>
        <end position="466"/>
    </location>
</feature>
<dbReference type="EMBL" id="JAEVFJ010000010">
    <property type="protein sequence ID" value="KAH8102321.1"/>
    <property type="molecule type" value="Genomic_DNA"/>
</dbReference>
<organism evidence="2 3">
    <name type="scientific">Cristinia sonorae</name>
    <dbReference type="NCBI Taxonomy" id="1940300"/>
    <lineage>
        <taxon>Eukaryota</taxon>
        <taxon>Fungi</taxon>
        <taxon>Dikarya</taxon>
        <taxon>Basidiomycota</taxon>
        <taxon>Agaricomycotina</taxon>
        <taxon>Agaricomycetes</taxon>
        <taxon>Agaricomycetidae</taxon>
        <taxon>Agaricales</taxon>
        <taxon>Pleurotineae</taxon>
        <taxon>Stephanosporaceae</taxon>
        <taxon>Cristinia</taxon>
    </lineage>
</organism>
<feature type="compositionally biased region" description="Low complexity" evidence="1">
    <location>
        <begin position="302"/>
        <end position="318"/>
    </location>
</feature>
<feature type="region of interest" description="Disordered" evidence="1">
    <location>
        <begin position="428"/>
        <end position="513"/>
    </location>
</feature>
<feature type="compositionally biased region" description="Polar residues" evidence="1">
    <location>
        <begin position="818"/>
        <end position="829"/>
    </location>
</feature>
<protein>
    <submittedName>
        <fullName evidence="2">Uncharacterized protein</fullName>
    </submittedName>
</protein>
<evidence type="ECO:0000313" key="3">
    <source>
        <dbReference type="Proteomes" id="UP000813824"/>
    </source>
</evidence>
<dbReference type="AlphaFoldDB" id="A0A8K0UTP5"/>
<feature type="compositionally biased region" description="Pro residues" evidence="1">
    <location>
        <begin position="713"/>
        <end position="725"/>
    </location>
</feature>
<keyword evidence="3" id="KW-1185">Reference proteome</keyword>
<evidence type="ECO:0000256" key="1">
    <source>
        <dbReference type="SAM" id="MobiDB-lite"/>
    </source>
</evidence>